<protein>
    <submittedName>
        <fullName evidence="3">Helix-turn-helix domain-containing protein</fullName>
    </submittedName>
</protein>
<evidence type="ECO:0000259" key="2">
    <source>
        <dbReference type="Pfam" id="PF13309"/>
    </source>
</evidence>
<dbReference type="Proteomes" id="UP001597267">
    <property type="component" value="Unassembled WGS sequence"/>
</dbReference>
<evidence type="ECO:0000313" key="3">
    <source>
        <dbReference type="EMBL" id="MFD1672376.1"/>
    </source>
</evidence>
<keyword evidence="4" id="KW-1185">Reference proteome</keyword>
<feature type="domain" description="Transcriptional regulator DauR-like HTH" evidence="2">
    <location>
        <begin position="155"/>
        <end position="216"/>
    </location>
</feature>
<evidence type="ECO:0000259" key="1">
    <source>
        <dbReference type="Pfam" id="PF08348"/>
    </source>
</evidence>
<dbReference type="RefSeq" id="WP_125712265.1">
    <property type="nucleotide sequence ID" value="NZ_JBHTOP010000026.1"/>
</dbReference>
<dbReference type="PANTHER" id="PTHR35568">
    <property type="entry name" value="TRANSCRIPTIONAL REGULATOR DAUR"/>
    <property type="match status" value="1"/>
</dbReference>
<dbReference type="PANTHER" id="PTHR35568:SF1">
    <property type="entry name" value="TRANSCRIPTIONAL REGULATOR DAUR"/>
    <property type="match status" value="1"/>
</dbReference>
<comment type="caution">
    <text evidence="3">The sequence shown here is derived from an EMBL/GenBank/DDBJ whole genome shotgun (WGS) entry which is preliminary data.</text>
</comment>
<sequence>MSVSNYIRSYLPLAKFLAEILTENNEVVLIDLTQSKPVPLAVHHELPQVPLSTIIDQALSATAEKGHFVKKHLELKTADQALVSSSFVIRYDAAVVALLCVITDEQCFSNLSTGLNQLMQLYNGKLQVSASYFAQENSLVVEDEEHFATSSMDFVDSVLKDYLYELSIKKAYMQRENKIECVRRLYHQGFFQLKDSVSIAANVMGASVPSIYRYLKIVRDEQVPSSNP</sequence>
<feature type="domain" description="YheO-like" evidence="1">
    <location>
        <begin position="8"/>
        <end position="110"/>
    </location>
</feature>
<dbReference type="Pfam" id="PF08348">
    <property type="entry name" value="PAS_6"/>
    <property type="match status" value="1"/>
</dbReference>
<dbReference type="EMBL" id="JBHTOP010000026">
    <property type="protein sequence ID" value="MFD1672376.1"/>
    <property type="molecule type" value="Genomic_DNA"/>
</dbReference>
<name>A0ABW4J7N0_9LACO</name>
<organism evidence="3 4">
    <name type="scientific">Agrilactobacillus yilanensis</name>
    <dbReference type="NCBI Taxonomy" id="2485997"/>
    <lineage>
        <taxon>Bacteria</taxon>
        <taxon>Bacillati</taxon>
        <taxon>Bacillota</taxon>
        <taxon>Bacilli</taxon>
        <taxon>Lactobacillales</taxon>
        <taxon>Lactobacillaceae</taxon>
        <taxon>Agrilactobacillus</taxon>
    </lineage>
</organism>
<gene>
    <name evidence="3" type="ORF">ACFQ5M_09725</name>
</gene>
<dbReference type="InterPro" id="IPR039446">
    <property type="entry name" value="DauR-like"/>
</dbReference>
<dbReference type="InterPro" id="IPR039445">
    <property type="entry name" value="DauR-like_HTH"/>
</dbReference>
<evidence type="ECO:0000313" key="4">
    <source>
        <dbReference type="Proteomes" id="UP001597267"/>
    </source>
</evidence>
<reference evidence="4" key="1">
    <citation type="journal article" date="2019" name="Int. J. Syst. Evol. Microbiol.">
        <title>The Global Catalogue of Microorganisms (GCM) 10K type strain sequencing project: providing services to taxonomists for standard genome sequencing and annotation.</title>
        <authorList>
            <consortium name="The Broad Institute Genomics Platform"/>
            <consortium name="The Broad Institute Genome Sequencing Center for Infectious Disease"/>
            <person name="Wu L."/>
            <person name="Ma J."/>
        </authorList>
    </citation>
    <scope>NUCLEOTIDE SEQUENCE [LARGE SCALE GENOMIC DNA]</scope>
    <source>
        <strain evidence="4">CCM 8896</strain>
    </source>
</reference>
<accession>A0ABW4J7N0</accession>
<dbReference type="Pfam" id="PF13309">
    <property type="entry name" value="HTH_22"/>
    <property type="match status" value="1"/>
</dbReference>
<proteinExistence type="predicted"/>
<dbReference type="InterPro" id="IPR013559">
    <property type="entry name" value="YheO"/>
</dbReference>